<feature type="compositionally biased region" description="Polar residues" evidence="7">
    <location>
        <begin position="1"/>
        <end position="20"/>
    </location>
</feature>
<evidence type="ECO:0000259" key="8">
    <source>
        <dbReference type="PROSITE" id="PS51872"/>
    </source>
</evidence>
<feature type="compositionally biased region" description="Basic and acidic residues" evidence="7">
    <location>
        <begin position="23"/>
        <end position="61"/>
    </location>
</feature>
<feature type="region of interest" description="Disordered" evidence="7">
    <location>
        <begin position="218"/>
        <end position="309"/>
    </location>
</feature>
<feature type="domain" description="ZBR-type" evidence="8">
    <location>
        <begin position="514"/>
        <end position="562"/>
    </location>
</feature>
<dbReference type="SUPFAM" id="SSF81383">
    <property type="entry name" value="F-box domain"/>
    <property type="match status" value="1"/>
</dbReference>
<keyword evidence="3 6" id="KW-0863">Zinc-finger</keyword>
<feature type="compositionally biased region" description="Basic and acidic residues" evidence="7">
    <location>
        <begin position="289"/>
        <end position="309"/>
    </location>
</feature>
<reference evidence="9" key="1">
    <citation type="submission" date="2021-02" db="EMBL/GenBank/DDBJ databases">
        <title>Comparative genomics reveals that relaxation of natural selection precedes convergent phenotypic evolution of cavefish.</title>
        <authorList>
            <person name="Peng Z."/>
        </authorList>
    </citation>
    <scope>NUCLEOTIDE SEQUENCE</scope>
    <source>
        <tissue evidence="9">Muscle</tissue>
    </source>
</reference>
<keyword evidence="5" id="KW-0862">Zinc</keyword>
<accession>A0A9W7WR94</accession>
<evidence type="ECO:0000313" key="10">
    <source>
        <dbReference type="Proteomes" id="UP001059041"/>
    </source>
</evidence>
<evidence type="ECO:0000256" key="1">
    <source>
        <dbReference type="ARBA" id="ARBA00004906"/>
    </source>
</evidence>
<dbReference type="CDD" id="cd20365">
    <property type="entry name" value="BRcat_RBR_FBXO43"/>
    <property type="match status" value="1"/>
</dbReference>
<comment type="caution">
    <text evidence="9">The sequence shown here is derived from an EMBL/GenBank/DDBJ whole genome shotgun (WGS) entry which is preliminary data.</text>
</comment>
<evidence type="ECO:0000256" key="4">
    <source>
        <dbReference type="ARBA" id="ARBA00022786"/>
    </source>
</evidence>
<feature type="region of interest" description="Disordered" evidence="7">
    <location>
        <begin position="90"/>
        <end position="131"/>
    </location>
</feature>
<protein>
    <submittedName>
        <fullName evidence="9">F-box only protein 43</fullName>
    </submittedName>
</protein>
<gene>
    <name evidence="9" type="ORF">IRJ41_012290</name>
</gene>
<evidence type="ECO:0000256" key="5">
    <source>
        <dbReference type="ARBA" id="ARBA00022833"/>
    </source>
</evidence>
<proteinExistence type="predicted"/>
<dbReference type="InterPro" id="IPR047147">
    <property type="entry name" value="FBX5_43"/>
</dbReference>
<keyword evidence="2" id="KW-0479">Metal-binding</keyword>
<feature type="compositionally biased region" description="Basic and acidic residues" evidence="7">
    <location>
        <begin position="239"/>
        <end position="251"/>
    </location>
</feature>
<dbReference type="GO" id="GO:0045835">
    <property type="term" value="P:negative regulation of meiotic nuclear division"/>
    <property type="evidence" value="ECO:0007669"/>
    <property type="project" value="InterPro"/>
</dbReference>
<dbReference type="FunFam" id="2.20.25.20:FF:000006">
    <property type="entry name" value="F-box only protein 5"/>
    <property type="match status" value="1"/>
</dbReference>
<dbReference type="EMBL" id="JAFHDT010000008">
    <property type="protein sequence ID" value="KAI7806806.1"/>
    <property type="molecule type" value="Genomic_DNA"/>
</dbReference>
<feature type="region of interest" description="Disordered" evidence="7">
    <location>
        <begin position="1"/>
        <end position="73"/>
    </location>
</feature>
<dbReference type="PANTHER" id="PTHR15493">
    <property type="entry name" value="F-BOX ONLY PROTEIN 5 AND 43"/>
    <property type="match status" value="1"/>
</dbReference>
<keyword evidence="4" id="KW-0833">Ubl conjugation pathway</keyword>
<comment type="pathway">
    <text evidence="1">Protein modification; protein ubiquitination.</text>
</comment>
<dbReference type="GO" id="GO:0005634">
    <property type="term" value="C:nucleus"/>
    <property type="evidence" value="ECO:0007669"/>
    <property type="project" value="TreeGrafter"/>
</dbReference>
<evidence type="ECO:0000313" key="9">
    <source>
        <dbReference type="EMBL" id="KAI7806806.1"/>
    </source>
</evidence>
<feature type="compositionally biased region" description="Polar residues" evidence="7">
    <location>
        <begin position="218"/>
        <end position="234"/>
    </location>
</feature>
<dbReference type="AlphaFoldDB" id="A0A9W7WR94"/>
<dbReference type="PROSITE" id="PS51872">
    <property type="entry name" value="ZF_ZBR"/>
    <property type="match status" value="1"/>
</dbReference>
<keyword evidence="10" id="KW-1185">Reference proteome</keyword>
<dbReference type="OrthoDB" id="9984940at2759"/>
<evidence type="ECO:0000256" key="3">
    <source>
        <dbReference type="ARBA" id="ARBA00022771"/>
    </source>
</evidence>
<evidence type="ECO:0000256" key="7">
    <source>
        <dbReference type="SAM" id="MobiDB-lite"/>
    </source>
</evidence>
<dbReference type="Proteomes" id="UP001059041">
    <property type="component" value="Linkage Group LG8"/>
</dbReference>
<evidence type="ECO:0000256" key="6">
    <source>
        <dbReference type="PROSITE-ProRule" id="PRU01220"/>
    </source>
</evidence>
<dbReference type="PANTHER" id="PTHR15493:SF1">
    <property type="entry name" value="F-BOX ONLY PROTEIN 43"/>
    <property type="match status" value="1"/>
</dbReference>
<dbReference type="GO" id="GO:0008270">
    <property type="term" value="F:zinc ion binding"/>
    <property type="evidence" value="ECO:0007669"/>
    <property type="project" value="UniProtKB-KW"/>
</dbReference>
<sequence>MERTQGTSDHFQTAKYQTCGSCMDRHQSPRIDVRTARFSGTKENREHRKDQKRLKDVKVSPREPPVQPDWCETPKIKRKDVSLRRRLLMSRPLSDGSKSGIATPGETSDLVSHRDDSFDSPDISPTGPLTYSTLKADDVDFSCRKRRLLFSQVITSTLETGRSAGHVLDQNPLVEPDLDESIIAGLPASPQTNDLMPLMGDPFQSPLRAEKQTLNVLDTPSLTLTPASEDSGFSSMGLDKSHDDSVDHDGSFQELVLPLSSGGKERRRSRLERQRRLSTLREGGSQSEDVPRDQRVGRGESDAHASKDEVFLDKTPLGSAALKMQDLSLTPALQVVHAISRCSTRVLHQQTSLEELLRVSEEDGAVRSRLPLSGLIGRKMGLDRVDIITELTMRNLRHILSAILSLLSAADVYGFALVSDDWNDVISEDKKASYRRRCHIREMKVALEAGRTPHVGDADTRLMLSCRSALSSVQAQARTPHTPHTPTQHHTETHFSTKRMEFLQVAQTLFNDEYLKPCPRCQHPARCHSLRGEGLCSWTDCSFRFCVSCLCAFHGSRDCAHLSARRRSRRDVLPGSARSKRNIRRL</sequence>
<evidence type="ECO:0000256" key="2">
    <source>
        <dbReference type="ARBA" id="ARBA00022723"/>
    </source>
</evidence>
<dbReference type="InterPro" id="IPR044064">
    <property type="entry name" value="ZF_ZBR"/>
</dbReference>
<organism evidence="9 10">
    <name type="scientific">Triplophysa rosa</name>
    <name type="common">Cave loach</name>
    <dbReference type="NCBI Taxonomy" id="992332"/>
    <lineage>
        <taxon>Eukaryota</taxon>
        <taxon>Metazoa</taxon>
        <taxon>Chordata</taxon>
        <taxon>Craniata</taxon>
        <taxon>Vertebrata</taxon>
        <taxon>Euteleostomi</taxon>
        <taxon>Actinopterygii</taxon>
        <taxon>Neopterygii</taxon>
        <taxon>Teleostei</taxon>
        <taxon>Ostariophysi</taxon>
        <taxon>Cypriniformes</taxon>
        <taxon>Nemacheilidae</taxon>
        <taxon>Triplophysa</taxon>
    </lineage>
</organism>
<name>A0A9W7WR94_TRIRA</name>
<dbReference type="InterPro" id="IPR036047">
    <property type="entry name" value="F-box-like_dom_sf"/>
</dbReference>
<dbReference type="Gene3D" id="2.20.25.20">
    <property type="match status" value="1"/>
</dbReference>
<dbReference type="Gene3D" id="1.20.1280.50">
    <property type="match status" value="1"/>
</dbReference>
<dbReference type="GO" id="GO:0007088">
    <property type="term" value="P:regulation of mitotic nuclear division"/>
    <property type="evidence" value="ECO:0007669"/>
    <property type="project" value="InterPro"/>
</dbReference>